<proteinExistence type="predicted"/>
<evidence type="ECO:0000313" key="1">
    <source>
        <dbReference type="EMBL" id="JAP32116.1"/>
    </source>
</evidence>
<accession>A0A0V0IHZ7</accession>
<protein>
    <submittedName>
        <fullName evidence="1">Putative ovule protein</fullName>
    </submittedName>
</protein>
<dbReference type="AlphaFoldDB" id="A0A0V0IHZ7"/>
<organism evidence="1">
    <name type="scientific">Solanum chacoense</name>
    <name type="common">Chaco potato</name>
    <dbReference type="NCBI Taxonomy" id="4108"/>
    <lineage>
        <taxon>Eukaryota</taxon>
        <taxon>Viridiplantae</taxon>
        <taxon>Streptophyta</taxon>
        <taxon>Embryophyta</taxon>
        <taxon>Tracheophyta</taxon>
        <taxon>Spermatophyta</taxon>
        <taxon>Magnoliopsida</taxon>
        <taxon>eudicotyledons</taxon>
        <taxon>Gunneridae</taxon>
        <taxon>Pentapetalae</taxon>
        <taxon>asterids</taxon>
        <taxon>lamiids</taxon>
        <taxon>Solanales</taxon>
        <taxon>Solanaceae</taxon>
        <taxon>Solanoideae</taxon>
        <taxon>Solaneae</taxon>
        <taxon>Solanum</taxon>
    </lineage>
</organism>
<name>A0A0V0IHZ7_SOLCH</name>
<dbReference type="EMBL" id="GEDG01006360">
    <property type="protein sequence ID" value="JAP32116.1"/>
    <property type="molecule type" value="Transcribed_RNA"/>
</dbReference>
<sequence>MALYFCLSAKFVPSYTIGPNMPVVTKIYKNAPILDGIPKIKQKYPISPKIIHSSLLIRLNPLN</sequence>
<reference evidence="1" key="1">
    <citation type="submission" date="2015-12" db="EMBL/GenBank/DDBJ databases">
        <title>Gene expression during late stages of embryo sac development: a critical building block for successful pollen-pistil interactions.</title>
        <authorList>
            <person name="Liu Y."/>
            <person name="Joly V."/>
            <person name="Sabar M."/>
            <person name="Matton D.P."/>
        </authorList>
    </citation>
    <scope>NUCLEOTIDE SEQUENCE</scope>
</reference>